<feature type="compositionally biased region" description="Polar residues" evidence="1">
    <location>
        <begin position="206"/>
        <end position="231"/>
    </location>
</feature>
<feature type="compositionally biased region" description="Gly residues" evidence="1">
    <location>
        <begin position="367"/>
        <end position="378"/>
    </location>
</feature>
<keyword evidence="3" id="KW-0732">Signal</keyword>
<keyword evidence="2" id="KW-0472">Membrane</keyword>
<comment type="caution">
    <text evidence="4">The sequence shown here is derived from an EMBL/GenBank/DDBJ whole genome shotgun (WGS) entry which is preliminary data.</text>
</comment>
<feature type="region of interest" description="Disordered" evidence="1">
    <location>
        <begin position="359"/>
        <end position="379"/>
    </location>
</feature>
<keyword evidence="2" id="KW-1133">Transmembrane helix</keyword>
<dbReference type="AlphaFoldDB" id="A0A8H7YT44"/>
<feature type="transmembrane region" description="Helical" evidence="2">
    <location>
        <begin position="238"/>
        <end position="262"/>
    </location>
</feature>
<feature type="signal peptide" evidence="3">
    <location>
        <begin position="1"/>
        <end position="23"/>
    </location>
</feature>
<protein>
    <submittedName>
        <fullName evidence="4">Uncharacterized protein</fullName>
    </submittedName>
</protein>
<evidence type="ECO:0000313" key="5">
    <source>
        <dbReference type="Proteomes" id="UP000670092"/>
    </source>
</evidence>
<keyword evidence="2" id="KW-0812">Transmembrane</keyword>
<proteinExistence type="predicted"/>
<gene>
    <name evidence="4" type="ORF">I7I52_06034</name>
</gene>
<dbReference type="Proteomes" id="UP000670092">
    <property type="component" value="Unassembled WGS sequence"/>
</dbReference>
<evidence type="ECO:0000256" key="1">
    <source>
        <dbReference type="SAM" id="MobiDB-lite"/>
    </source>
</evidence>
<dbReference type="OrthoDB" id="5338512at2759"/>
<evidence type="ECO:0000256" key="2">
    <source>
        <dbReference type="SAM" id="Phobius"/>
    </source>
</evidence>
<evidence type="ECO:0000256" key="3">
    <source>
        <dbReference type="SAM" id="SignalP"/>
    </source>
</evidence>
<dbReference type="EMBL" id="JAEVHI010000003">
    <property type="protein sequence ID" value="KAG5295677.1"/>
    <property type="molecule type" value="Genomic_DNA"/>
</dbReference>
<reference evidence="4 5" key="1">
    <citation type="submission" date="2021-01" db="EMBL/GenBank/DDBJ databases">
        <title>Chromosome-level genome assembly of a human fungal pathogen reveals clustering of transcriptionally co-regulated genes.</title>
        <authorList>
            <person name="Voorhies M."/>
            <person name="Cohen S."/>
            <person name="Shea T.P."/>
            <person name="Petrus S."/>
            <person name="Munoz J.F."/>
            <person name="Poplawski S."/>
            <person name="Goldman W.E."/>
            <person name="Michael T."/>
            <person name="Cuomo C.A."/>
            <person name="Sil A."/>
            <person name="Beyhan S."/>
        </authorList>
    </citation>
    <scope>NUCLEOTIDE SEQUENCE [LARGE SCALE GENOMIC DNA]</scope>
    <source>
        <strain evidence="4 5">G184AR</strain>
    </source>
</reference>
<name>A0A8H7YT44_AJECA</name>
<feature type="region of interest" description="Disordered" evidence="1">
    <location>
        <begin position="154"/>
        <end position="232"/>
    </location>
</feature>
<accession>A0A8H7YT44</accession>
<evidence type="ECO:0000313" key="4">
    <source>
        <dbReference type="EMBL" id="KAG5295677.1"/>
    </source>
</evidence>
<dbReference type="VEuPathDB" id="FungiDB:I7I52_06034"/>
<feature type="compositionally biased region" description="Low complexity" evidence="1">
    <location>
        <begin position="173"/>
        <end position="201"/>
    </location>
</feature>
<sequence>MSLLWHKIILISTSLSLLALTLAIPFTPQGAFDIVQRDGGSCPLEHYSPCDDPQAPANFCCPPGTVCITLNLAAYMVCCPVGHNCYNMTQASCDPNDYDPERSPHSTAKSRRPDMGIPKCGDRCCIPGARCKSDDVGNLYCQVSFPNLAYPPFPEGKGRIPPTLQLPSTASKSEQVTQTQTSSTSPSTSITTEPPNIIPISDLPSVGQQPTSTSSAIHNVNHSEPLSSSPEGSKFPPLAIVVGLIPGLVAGIILALIIIHFYRRRQEKRFIPSPMSKFSHFREKSCEKGVVSISDPIPSTAQDSVRTDFLRRQAAGLAKEEDGNTKSKFRRTSARVKSFFGPRPTADDIATMPMSTTALNDRETGANGVGGVGSGDGRGIGREPSTESIKVFSPVHLRPAQIGDPYPPAGNGRPQTTFSEMIERVGFQSKNGSPYFSVTATPPLPQLITPQRRV</sequence>
<feature type="chain" id="PRO_5034183961" evidence="3">
    <location>
        <begin position="24"/>
        <end position="454"/>
    </location>
</feature>
<feature type="region of interest" description="Disordered" evidence="1">
    <location>
        <begin position="433"/>
        <end position="454"/>
    </location>
</feature>
<organism evidence="4 5">
    <name type="scientific">Ajellomyces capsulatus</name>
    <name type="common">Darling's disease fungus</name>
    <name type="synonym">Histoplasma capsulatum</name>
    <dbReference type="NCBI Taxonomy" id="5037"/>
    <lineage>
        <taxon>Eukaryota</taxon>
        <taxon>Fungi</taxon>
        <taxon>Dikarya</taxon>
        <taxon>Ascomycota</taxon>
        <taxon>Pezizomycotina</taxon>
        <taxon>Eurotiomycetes</taxon>
        <taxon>Eurotiomycetidae</taxon>
        <taxon>Onygenales</taxon>
        <taxon>Ajellomycetaceae</taxon>
        <taxon>Histoplasma</taxon>
    </lineage>
</organism>